<reference evidence="1 2" key="1">
    <citation type="submission" date="2018-11" db="EMBL/GenBank/DDBJ databases">
        <title>Genome assembly of Steccherinum ochraceum LE-BIN_3174, the white-rot fungus of the Steccherinaceae family (The Residual Polyporoid clade, Polyporales, Basidiomycota).</title>
        <authorList>
            <person name="Fedorova T.V."/>
            <person name="Glazunova O.A."/>
            <person name="Landesman E.O."/>
            <person name="Moiseenko K.V."/>
            <person name="Psurtseva N.V."/>
            <person name="Savinova O.S."/>
            <person name="Shakhova N.V."/>
            <person name="Tyazhelova T.V."/>
            <person name="Vasina D.V."/>
        </authorList>
    </citation>
    <scope>NUCLEOTIDE SEQUENCE [LARGE SCALE GENOMIC DNA]</scope>
    <source>
        <strain evidence="1 2">LE-BIN_3174</strain>
    </source>
</reference>
<keyword evidence="2" id="KW-1185">Reference proteome</keyword>
<sequence length="99" mass="10877">MYTAPMRISDNTSQSVPAYLRGSLSAPARYSTSLIGLDSPSYGASLIQTSKLGQYVTTDSQQPASRERSTYSTTFLEHSLRRCPCPCHALLMLLELSEL</sequence>
<dbReference type="AlphaFoldDB" id="A0A4R0R8D5"/>
<organism evidence="1 2">
    <name type="scientific">Steccherinum ochraceum</name>
    <dbReference type="NCBI Taxonomy" id="92696"/>
    <lineage>
        <taxon>Eukaryota</taxon>
        <taxon>Fungi</taxon>
        <taxon>Dikarya</taxon>
        <taxon>Basidiomycota</taxon>
        <taxon>Agaricomycotina</taxon>
        <taxon>Agaricomycetes</taxon>
        <taxon>Polyporales</taxon>
        <taxon>Steccherinaceae</taxon>
        <taxon>Steccherinum</taxon>
    </lineage>
</organism>
<gene>
    <name evidence="1" type="ORF">EIP91_004693</name>
</gene>
<name>A0A4R0R8D5_9APHY</name>
<dbReference type="Proteomes" id="UP000292702">
    <property type="component" value="Unassembled WGS sequence"/>
</dbReference>
<protein>
    <submittedName>
        <fullName evidence="1">Uncharacterized protein</fullName>
    </submittedName>
</protein>
<accession>A0A4R0R8D5</accession>
<evidence type="ECO:0000313" key="1">
    <source>
        <dbReference type="EMBL" id="TCD63991.1"/>
    </source>
</evidence>
<comment type="caution">
    <text evidence="1">The sequence shown here is derived from an EMBL/GenBank/DDBJ whole genome shotgun (WGS) entry which is preliminary data.</text>
</comment>
<dbReference type="EMBL" id="RWJN01000262">
    <property type="protein sequence ID" value="TCD63991.1"/>
    <property type="molecule type" value="Genomic_DNA"/>
</dbReference>
<proteinExistence type="predicted"/>
<evidence type="ECO:0000313" key="2">
    <source>
        <dbReference type="Proteomes" id="UP000292702"/>
    </source>
</evidence>